<dbReference type="OrthoDB" id="261200at2759"/>
<proteinExistence type="predicted"/>
<dbReference type="GeneID" id="22574427"/>
<evidence type="ECO:0000313" key="1">
    <source>
        <dbReference type="EMBL" id="AIN97712.1"/>
    </source>
</evidence>
<dbReference type="KEGG" id="lpan:LPMP_202180"/>
<organism evidence="1 2">
    <name type="scientific">Leishmania panamensis</name>
    <dbReference type="NCBI Taxonomy" id="5679"/>
    <lineage>
        <taxon>Eukaryota</taxon>
        <taxon>Discoba</taxon>
        <taxon>Euglenozoa</taxon>
        <taxon>Kinetoplastea</taxon>
        <taxon>Metakinetoplastina</taxon>
        <taxon>Trypanosomatida</taxon>
        <taxon>Trypanosomatidae</taxon>
        <taxon>Leishmaniinae</taxon>
        <taxon>Leishmania</taxon>
        <taxon>Leishmania guyanensis species complex</taxon>
    </lineage>
</organism>
<gene>
    <name evidence="1" type="ORF">LPMP_202180</name>
</gene>
<dbReference type="Proteomes" id="UP000063063">
    <property type="component" value="Chromosome 20"/>
</dbReference>
<name>A0A088RNR8_LEIPA</name>
<dbReference type="VEuPathDB" id="TriTrypDB:LPAL13_200027200"/>
<dbReference type="RefSeq" id="XP_010698419.1">
    <property type="nucleotide sequence ID" value="XM_010700117.1"/>
</dbReference>
<dbReference type="eggNOG" id="ENOG502SMNX">
    <property type="taxonomic scope" value="Eukaryota"/>
</dbReference>
<reference evidence="1 2" key="1">
    <citation type="journal article" date="2015" name="Sci. Rep.">
        <title>The genome of Leishmania panamensis: insights into genomics of the L. (Viannia) subgenus.</title>
        <authorList>
            <person name="Llanes A."/>
            <person name="Restrepo C.M."/>
            <person name="Vecchio G.D."/>
            <person name="Anguizola F.J."/>
            <person name="Lleonart R."/>
        </authorList>
    </citation>
    <scope>NUCLEOTIDE SEQUENCE [LARGE SCALE GENOMIC DNA]</scope>
    <source>
        <strain evidence="1 2">MHOM/PA/94/PSC-1</strain>
    </source>
</reference>
<evidence type="ECO:0000313" key="2">
    <source>
        <dbReference type="Proteomes" id="UP000063063"/>
    </source>
</evidence>
<dbReference type="AlphaFoldDB" id="A0A088RNR8"/>
<accession>A0A088RNR8</accession>
<dbReference type="EMBL" id="CP009389">
    <property type="protein sequence ID" value="AIN97712.1"/>
    <property type="molecule type" value="Genomic_DNA"/>
</dbReference>
<protein>
    <submittedName>
        <fullName evidence="1">Uncharacterized protein</fullName>
    </submittedName>
</protein>
<sequence>MRFQVQACFDTAAHALILSSEASENSAILVADDCAVELHVAPVGSDGAGATGILPTTPTLIALPWDSSRMRLCVNGISYGTGPLVLRDGDQLTLHPSHATEATTPFIYTVSAVPASANVDDKEMRDGASLATRASASEEKNRLRAVMSNVEQYAKWNNFYSHRFTNLATIHLPPGDGTRSVGHLHKCVCGLYVQTEVGPSDAMPRETHAPDATQTHLVLNGDAEVSSVPSSVHARTLVTLLSSLPQLLEFESSSAQQQTTLHEPLPVMCCCCPFTSASSNPALRLCERKLSHTLASKTSAPMGANTDVQQVREARSSSCDVGLTPWSVYAHARRGGSVAAQHVSHVKEAIDARGTDAFVGEASLDWAASELLSRISFLESALMGLHYE</sequence>
<keyword evidence="2" id="KW-1185">Reference proteome</keyword>
<dbReference type="VEuPathDB" id="TriTrypDB:LPMP_202180"/>